<dbReference type="Gene3D" id="1.20.81.30">
    <property type="entry name" value="Type II secretion system (T2SS), domain F"/>
    <property type="match status" value="2"/>
</dbReference>
<evidence type="ECO:0000256" key="8">
    <source>
        <dbReference type="SAM" id="Phobius"/>
    </source>
</evidence>
<comment type="subcellular location">
    <subcellularLocation>
        <location evidence="1">Cell inner membrane</location>
        <topology evidence="1">Multi-pass membrane protein</topology>
    </subcellularLocation>
</comment>
<feature type="transmembrane region" description="Helical" evidence="8">
    <location>
        <begin position="200"/>
        <end position="219"/>
    </location>
</feature>
<feature type="transmembrane region" description="Helical" evidence="8">
    <location>
        <begin position="354"/>
        <end position="375"/>
    </location>
</feature>
<evidence type="ECO:0000256" key="3">
    <source>
        <dbReference type="ARBA" id="ARBA00022475"/>
    </source>
</evidence>
<evidence type="ECO:0000259" key="9">
    <source>
        <dbReference type="Pfam" id="PF00482"/>
    </source>
</evidence>
<protein>
    <recommendedName>
        <fullName evidence="9">Type II secretion system protein GspF domain-containing protein</fullName>
    </recommendedName>
</protein>
<evidence type="ECO:0000256" key="5">
    <source>
        <dbReference type="ARBA" id="ARBA00022692"/>
    </source>
</evidence>
<evidence type="ECO:0000256" key="7">
    <source>
        <dbReference type="ARBA" id="ARBA00023136"/>
    </source>
</evidence>
<gene>
    <name evidence="10" type="ORF">COU29_02310</name>
</gene>
<evidence type="ECO:0000256" key="1">
    <source>
        <dbReference type="ARBA" id="ARBA00004429"/>
    </source>
</evidence>
<feature type="transmembrane region" description="Helical" evidence="8">
    <location>
        <begin position="47"/>
        <end position="69"/>
    </location>
</feature>
<dbReference type="PRINTS" id="PR00812">
    <property type="entry name" value="BCTERIALGSPF"/>
</dbReference>
<evidence type="ECO:0000256" key="2">
    <source>
        <dbReference type="ARBA" id="ARBA00005745"/>
    </source>
</evidence>
<dbReference type="Proteomes" id="UP000231426">
    <property type="component" value="Unassembled WGS sequence"/>
</dbReference>
<dbReference type="EMBL" id="PFBV01000003">
    <property type="protein sequence ID" value="PIT88588.1"/>
    <property type="molecule type" value="Genomic_DNA"/>
</dbReference>
<dbReference type="PANTHER" id="PTHR30012:SF0">
    <property type="entry name" value="TYPE II SECRETION SYSTEM PROTEIN F-RELATED"/>
    <property type="match status" value="1"/>
</dbReference>
<evidence type="ECO:0000313" key="11">
    <source>
        <dbReference type="Proteomes" id="UP000231426"/>
    </source>
</evidence>
<dbReference type="InterPro" id="IPR042094">
    <property type="entry name" value="T2SS_GspF_sf"/>
</dbReference>
<organism evidence="10 11">
    <name type="scientific">Candidatus Magasanikbacteria bacterium CG10_big_fil_rev_8_21_14_0_10_36_32</name>
    <dbReference type="NCBI Taxonomy" id="1974646"/>
    <lineage>
        <taxon>Bacteria</taxon>
        <taxon>Candidatus Magasanikiibacteriota</taxon>
    </lineage>
</organism>
<dbReference type="InterPro" id="IPR003004">
    <property type="entry name" value="GspF/PilC"/>
</dbReference>
<evidence type="ECO:0000256" key="4">
    <source>
        <dbReference type="ARBA" id="ARBA00022519"/>
    </source>
</evidence>
<keyword evidence="3" id="KW-1003">Cell membrane</keyword>
<feature type="domain" description="Type II secretion system protein GspF" evidence="9">
    <location>
        <begin position="47"/>
        <end position="170"/>
    </location>
</feature>
<evidence type="ECO:0000313" key="10">
    <source>
        <dbReference type="EMBL" id="PIT88588.1"/>
    </source>
</evidence>
<evidence type="ECO:0000256" key="6">
    <source>
        <dbReference type="ARBA" id="ARBA00022989"/>
    </source>
</evidence>
<keyword evidence="6 8" id="KW-1133">Transmembrane helix</keyword>
<feature type="domain" description="Type II secretion system protein GspF" evidence="9">
    <location>
        <begin position="250"/>
        <end position="373"/>
    </location>
</feature>
<dbReference type="InterPro" id="IPR018076">
    <property type="entry name" value="T2SS_GspF_dom"/>
</dbReference>
<dbReference type="GO" id="GO:0015628">
    <property type="term" value="P:protein secretion by the type II secretion system"/>
    <property type="evidence" value="ECO:0007669"/>
    <property type="project" value="TreeGrafter"/>
</dbReference>
<dbReference type="GO" id="GO:0005886">
    <property type="term" value="C:plasma membrane"/>
    <property type="evidence" value="ECO:0007669"/>
    <property type="project" value="UniProtKB-SubCell"/>
</dbReference>
<sequence>MPDEQNTISTTTEPTTAPAASVSSIQKLNTWIENHLTRVPFMQKYLFIHHLQIMTKAGLSIVASLNILAHEVENKKLRNVIEQVKNDIESGQQFSDVLAKYPSIFPPIYVSMIAAGESAGKMEDALTQVANQMNKSQRLTSKIRGAMIYPSVILTAMVGIAIFVVFYILPKIMVMFEEVKVDLPLSTRVLMGVTKFGQHYWWLVIIIIAGLIILGNRLMKLAKFKKFIHSLNLKIPIFGPVAKKINLARFTLTLSSLLASTIPIIEATRIAAQVLGNVIFKENVMATAESLKQGESLSTILMRYPETFPPMVTEMIMVGEQSGNTEKMLSELAEYFNNEVENTMNNFTTIIEPVIILALGLGVAGIAVAVIMPMYSLAQNV</sequence>
<dbReference type="AlphaFoldDB" id="A0A2M6W714"/>
<comment type="caution">
    <text evidence="10">The sequence shown here is derived from an EMBL/GenBank/DDBJ whole genome shotgun (WGS) entry which is preliminary data.</text>
</comment>
<name>A0A2M6W714_9BACT</name>
<dbReference type="Pfam" id="PF00482">
    <property type="entry name" value="T2SSF"/>
    <property type="match status" value="2"/>
</dbReference>
<keyword evidence="5 8" id="KW-0812">Transmembrane</keyword>
<proteinExistence type="inferred from homology"/>
<feature type="transmembrane region" description="Helical" evidence="8">
    <location>
        <begin position="146"/>
        <end position="169"/>
    </location>
</feature>
<comment type="similarity">
    <text evidence="2">Belongs to the GSP F family.</text>
</comment>
<keyword evidence="4" id="KW-0997">Cell inner membrane</keyword>
<reference evidence="11" key="1">
    <citation type="submission" date="2017-09" db="EMBL/GenBank/DDBJ databases">
        <title>Depth-based differentiation of microbial function through sediment-hosted aquifers and enrichment of novel symbionts in the deep terrestrial subsurface.</title>
        <authorList>
            <person name="Probst A.J."/>
            <person name="Ladd B."/>
            <person name="Jarett J.K."/>
            <person name="Geller-Mcgrath D.E."/>
            <person name="Sieber C.M.K."/>
            <person name="Emerson J.B."/>
            <person name="Anantharaman K."/>
            <person name="Thomas B.C."/>
            <person name="Malmstrom R."/>
            <person name="Stieglmeier M."/>
            <person name="Klingl A."/>
            <person name="Woyke T."/>
            <person name="Ryan C.M."/>
            <person name="Banfield J.F."/>
        </authorList>
    </citation>
    <scope>NUCLEOTIDE SEQUENCE [LARGE SCALE GENOMIC DNA]</scope>
</reference>
<keyword evidence="7 8" id="KW-0472">Membrane</keyword>
<accession>A0A2M6W714</accession>
<dbReference type="FunFam" id="1.20.81.30:FF:000001">
    <property type="entry name" value="Type II secretion system protein F"/>
    <property type="match status" value="2"/>
</dbReference>
<dbReference type="PANTHER" id="PTHR30012">
    <property type="entry name" value="GENERAL SECRETION PATHWAY PROTEIN"/>
    <property type="match status" value="1"/>
</dbReference>